<comment type="caution">
    <text evidence="11">The sequence shown here is derived from an EMBL/GenBank/DDBJ whole genome shotgun (WGS) entry which is preliminary data.</text>
</comment>
<evidence type="ECO:0000313" key="12">
    <source>
        <dbReference type="Proteomes" id="UP000620124"/>
    </source>
</evidence>
<comment type="similarity">
    <text evidence="3 10">Belongs to the cytochrome P450 family.</text>
</comment>
<keyword evidence="6 10" id="KW-0560">Oxidoreductase</keyword>
<evidence type="ECO:0000256" key="5">
    <source>
        <dbReference type="ARBA" id="ARBA00022723"/>
    </source>
</evidence>
<dbReference type="Proteomes" id="UP000620124">
    <property type="component" value="Unassembled WGS sequence"/>
</dbReference>
<evidence type="ECO:0000256" key="2">
    <source>
        <dbReference type="ARBA" id="ARBA00005179"/>
    </source>
</evidence>
<evidence type="ECO:0000256" key="3">
    <source>
        <dbReference type="ARBA" id="ARBA00010617"/>
    </source>
</evidence>
<dbReference type="PROSITE" id="PS00086">
    <property type="entry name" value="CYTOCHROME_P450"/>
    <property type="match status" value="1"/>
</dbReference>
<dbReference type="EMBL" id="JACAZI010000016">
    <property type="protein sequence ID" value="KAF7343357.1"/>
    <property type="molecule type" value="Genomic_DNA"/>
</dbReference>
<keyword evidence="4 9" id="KW-0349">Heme</keyword>
<evidence type="ECO:0000256" key="1">
    <source>
        <dbReference type="ARBA" id="ARBA00001971"/>
    </source>
</evidence>
<gene>
    <name evidence="11" type="ORF">MVEN_01768000</name>
</gene>
<dbReference type="InterPro" id="IPR002401">
    <property type="entry name" value="Cyt_P450_E_grp-I"/>
</dbReference>
<keyword evidence="7 9" id="KW-0408">Iron</keyword>
<keyword evidence="12" id="KW-1185">Reference proteome</keyword>
<evidence type="ECO:0000256" key="4">
    <source>
        <dbReference type="ARBA" id="ARBA00022617"/>
    </source>
</evidence>
<organism evidence="11 12">
    <name type="scientific">Mycena venus</name>
    <dbReference type="NCBI Taxonomy" id="2733690"/>
    <lineage>
        <taxon>Eukaryota</taxon>
        <taxon>Fungi</taxon>
        <taxon>Dikarya</taxon>
        <taxon>Basidiomycota</taxon>
        <taxon>Agaricomycotina</taxon>
        <taxon>Agaricomycetes</taxon>
        <taxon>Agaricomycetidae</taxon>
        <taxon>Agaricales</taxon>
        <taxon>Marasmiineae</taxon>
        <taxon>Mycenaceae</taxon>
        <taxon>Mycena</taxon>
    </lineage>
</organism>
<evidence type="ECO:0000256" key="7">
    <source>
        <dbReference type="ARBA" id="ARBA00023004"/>
    </source>
</evidence>
<dbReference type="GO" id="GO:0020037">
    <property type="term" value="F:heme binding"/>
    <property type="evidence" value="ECO:0007669"/>
    <property type="project" value="InterPro"/>
</dbReference>
<comment type="pathway">
    <text evidence="2">Secondary metabolite biosynthesis.</text>
</comment>
<dbReference type="SUPFAM" id="SSF48264">
    <property type="entry name" value="Cytochrome P450"/>
    <property type="match status" value="1"/>
</dbReference>
<feature type="binding site" description="axial binding residue" evidence="9">
    <location>
        <position position="465"/>
    </location>
    <ligand>
        <name>heme</name>
        <dbReference type="ChEBI" id="CHEBI:30413"/>
    </ligand>
    <ligandPart>
        <name>Fe</name>
        <dbReference type="ChEBI" id="CHEBI:18248"/>
    </ligandPart>
</feature>
<proteinExistence type="inferred from homology"/>
<keyword evidence="5 9" id="KW-0479">Metal-binding</keyword>
<evidence type="ECO:0000256" key="6">
    <source>
        <dbReference type="ARBA" id="ARBA00023002"/>
    </source>
</evidence>
<dbReference type="PRINTS" id="PR00463">
    <property type="entry name" value="EP450I"/>
</dbReference>
<dbReference type="InterPro" id="IPR001128">
    <property type="entry name" value="Cyt_P450"/>
</dbReference>
<dbReference type="GO" id="GO:0016705">
    <property type="term" value="F:oxidoreductase activity, acting on paired donors, with incorporation or reduction of molecular oxygen"/>
    <property type="evidence" value="ECO:0007669"/>
    <property type="project" value="InterPro"/>
</dbReference>
<dbReference type="InterPro" id="IPR017972">
    <property type="entry name" value="Cyt_P450_CS"/>
</dbReference>
<reference evidence="11" key="1">
    <citation type="submission" date="2020-05" db="EMBL/GenBank/DDBJ databases">
        <title>Mycena genomes resolve the evolution of fungal bioluminescence.</title>
        <authorList>
            <person name="Tsai I.J."/>
        </authorList>
    </citation>
    <scope>NUCLEOTIDE SEQUENCE</scope>
    <source>
        <strain evidence="11">CCC161011</strain>
    </source>
</reference>
<dbReference type="InterPro" id="IPR050364">
    <property type="entry name" value="Cytochrome_P450_fung"/>
</dbReference>
<evidence type="ECO:0000256" key="9">
    <source>
        <dbReference type="PIRSR" id="PIRSR602401-1"/>
    </source>
</evidence>
<protein>
    <submittedName>
        <fullName evidence="11">Cytochrome P450</fullName>
    </submittedName>
</protein>
<keyword evidence="8 10" id="KW-0503">Monooxygenase</keyword>
<evidence type="ECO:0000313" key="11">
    <source>
        <dbReference type="EMBL" id="KAF7343357.1"/>
    </source>
</evidence>
<dbReference type="GO" id="GO:0005506">
    <property type="term" value="F:iron ion binding"/>
    <property type="evidence" value="ECO:0007669"/>
    <property type="project" value="InterPro"/>
</dbReference>
<evidence type="ECO:0000256" key="8">
    <source>
        <dbReference type="ARBA" id="ARBA00023033"/>
    </source>
</evidence>
<dbReference type="CDD" id="cd11065">
    <property type="entry name" value="CYP64-like"/>
    <property type="match status" value="1"/>
</dbReference>
<sequence>MISVHTFVPQSLPSQALFVLVAVLCSRFLLRRSKNPLNLPFPPGPRPSAIPFVGNIADMPSSQEWKTFYGWGLEHGPLVMVEVLGKKICIINSYEVANDLLNERSLIYSDRPAMPMVNDLMDWVRLNMKTEFQLLTQPAKKFNMGLQPYGPVYKKHRKAFQHGFNRRESNGYQPVQTRENTLLLEKLLTDPSKYDHHLRITTGAIIMMIGLGYPITDNDEFVRIAEAAQLAMVSAARPDAYLVDLLPILKYVPEWFPGASFQKVAREGRELSQELQNKPFAWALNQFKEGNALPSFFKDLMEHREIASDDPKEAQHIIKCATAVMYATGADTILASTLTFILAMLHAPHVQKIAQEELDRVVGTDRLPTYADQAALPYINAIVKESLRWELVIPLGVPHRAMQDDSYNGYFIPEGTTVIANQWGISHDEKVFSDPFAFRPERFLDKQSSLPDPSSIAFGWGRRICPGRFLAENSLWLHVATMLACFDINQALGKNGKPVIPPREYTSGMASRPLPFPCSITPRNVAAVQLIKNSVASLPESY</sequence>
<dbReference type="GO" id="GO:0004497">
    <property type="term" value="F:monooxygenase activity"/>
    <property type="evidence" value="ECO:0007669"/>
    <property type="project" value="UniProtKB-KW"/>
</dbReference>
<dbReference type="OrthoDB" id="2789670at2759"/>
<accession>A0A8H6XMY2</accession>
<comment type="cofactor">
    <cofactor evidence="1 9">
        <name>heme</name>
        <dbReference type="ChEBI" id="CHEBI:30413"/>
    </cofactor>
</comment>
<dbReference type="Pfam" id="PF00067">
    <property type="entry name" value="p450"/>
    <property type="match status" value="1"/>
</dbReference>
<dbReference type="PANTHER" id="PTHR46300">
    <property type="entry name" value="P450, PUTATIVE (EUROFUNG)-RELATED-RELATED"/>
    <property type="match status" value="1"/>
</dbReference>
<dbReference type="InterPro" id="IPR036396">
    <property type="entry name" value="Cyt_P450_sf"/>
</dbReference>
<evidence type="ECO:0000256" key="10">
    <source>
        <dbReference type="RuleBase" id="RU000461"/>
    </source>
</evidence>
<name>A0A8H6XMY2_9AGAR</name>
<dbReference type="Gene3D" id="1.10.630.10">
    <property type="entry name" value="Cytochrome P450"/>
    <property type="match status" value="1"/>
</dbReference>
<dbReference type="PANTHER" id="PTHR46300:SF7">
    <property type="entry name" value="P450, PUTATIVE (EUROFUNG)-RELATED"/>
    <property type="match status" value="1"/>
</dbReference>
<dbReference type="AlphaFoldDB" id="A0A8H6XMY2"/>